<dbReference type="Proteomes" id="UP000060602">
    <property type="component" value="Chromosome"/>
</dbReference>
<dbReference type="Gene3D" id="1.20.5.420">
    <property type="entry name" value="Immunoglobulin FC, subunit C"/>
    <property type="match status" value="1"/>
</dbReference>
<accession>A0A0X8NZQ5</accession>
<protein>
    <recommendedName>
        <fullName evidence="3">EscE/YscE/SsaE family type III secretion system needle protein co-chaperone</fullName>
    </recommendedName>
</protein>
<proteinExistence type="predicted"/>
<evidence type="ECO:0008006" key="3">
    <source>
        <dbReference type="Google" id="ProtNLM"/>
    </source>
</evidence>
<dbReference type="Pfam" id="PF08988">
    <property type="entry name" value="T3SS_needle_E"/>
    <property type="match status" value="1"/>
</dbReference>
<dbReference type="AlphaFoldDB" id="A0A0X8NZQ5"/>
<dbReference type="InterPro" id="IPR012671">
    <property type="entry name" value="T3SS_PscE/YscE"/>
</dbReference>
<dbReference type="EMBL" id="CP014060">
    <property type="protein sequence ID" value="AMG37259.1"/>
    <property type="molecule type" value="Genomic_DNA"/>
</dbReference>
<dbReference type="RefSeq" id="WP_061072486.1">
    <property type="nucleotide sequence ID" value="NZ_CP014060.2"/>
</dbReference>
<organism evidence="1 2">
    <name type="scientific">Alcaligenes xylosoxydans xylosoxydans</name>
    <name type="common">Achromobacter xylosoxidans</name>
    <dbReference type="NCBI Taxonomy" id="85698"/>
    <lineage>
        <taxon>Bacteria</taxon>
        <taxon>Pseudomonadati</taxon>
        <taxon>Pseudomonadota</taxon>
        <taxon>Betaproteobacteria</taxon>
        <taxon>Burkholderiales</taxon>
        <taxon>Alcaligenaceae</taxon>
        <taxon>Achromobacter</taxon>
    </lineage>
</organism>
<gene>
    <name evidence="1" type="ORF">AL504_15315</name>
</gene>
<evidence type="ECO:0000313" key="2">
    <source>
        <dbReference type="Proteomes" id="UP000060602"/>
    </source>
</evidence>
<sequence>MTDPTALTELEQRLAASGGGALRAALSQRLAELEHAAGQRLDSGLVPVAFQQYQAVAQAAAAARAVLAALPLDPREGADAPPAAFSPLNR</sequence>
<name>A0A0X8NZQ5_ALCXX</name>
<reference evidence="2" key="1">
    <citation type="submission" date="2015-12" db="EMBL/GenBank/DDBJ databases">
        <title>FDA dAtabase for Regulatory Grade micrObial Sequences (FDA-ARGOS): Supporting development and validation of Infectious Disease Dx tests.</title>
        <authorList>
            <person name="Case J."/>
            <person name="Tallon L."/>
            <person name="Sadzewicz L."/>
            <person name="Sengamalay N."/>
            <person name="Ott S."/>
            <person name="Godinez A."/>
            <person name="Nagaraj S."/>
            <person name="Nadendla S."/>
            <person name="Sichtig H."/>
        </authorList>
    </citation>
    <scope>NUCLEOTIDE SEQUENCE [LARGE SCALE GENOMIC DNA]</scope>
    <source>
        <strain evidence="2">FDAARGOS_147</strain>
    </source>
</reference>
<evidence type="ECO:0000313" key="1">
    <source>
        <dbReference type="EMBL" id="AMG37259.1"/>
    </source>
</evidence>